<name>A0ACA9Y4C0_9ASCO</name>
<sequence>MSSKSDKSDKPILEHPQPKPSNGTPPSIMQLPPGSVASGPSSSNLKQSPSVSFSNNEQEKLRRFTISAQPSSANLNNQEFRKNSLQVHGSTNTIPTTHGLSRLSSGINTGTSSSSVQVNPQVVQGQTNSQNSSRNNSVIGGDFFSFLTKSNHPIPNSINVNQLPGSNHSSRVTTPTMDQGYVFRYRDSKISPSPPPENAPMNISSGLSSPSNPINVSRKGSLMKKSNKTIVESPVGPPVPFQQYLSKEDDNKIHILIGCTGSVATIKVPLIIDKLFQIYGANKVSIQLIATKSAGHFLKGLKINNNVKIWRDEDEWANFSEKIDYFHNVSQPTSATSSSGSAKPKKNPFDKLILHNELRKWADIMLIAPLSANTLAKIANGISDNLLTSTVRSWNYTVPQTAPTAIGSAPPPIVKKPILVAPAMNTFMYTHPLTAKQLNLLASTEYGFGMEILKPVEKVLICGDIGMGGMREWNDIVDILRRRVAAIKNLEGPIDEDAEGEDDDEDDEDDDDEDDDDEDDDDEDEDEDEEDEDEDENDEDENEVQNVKGKVKGKGNDEMIFDIKA</sequence>
<dbReference type="Proteomes" id="UP001152531">
    <property type="component" value="Unassembled WGS sequence"/>
</dbReference>
<evidence type="ECO:0000313" key="1">
    <source>
        <dbReference type="EMBL" id="CAH6719814.1"/>
    </source>
</evidence>
<evidence type="ECO:0000313" key="2">
    <source>
        <dbReference type="Proteomes" id="UP001152531"/>
    </source>
</evidence>
<proteinExistence type="predicted"/>
<reference evidence="1" key="1">
    <citation type="submission" date="2022-06" db="EMBL/GenBank/DDBJ databases">
        <authorList>
            <person name="Legras J.-L."/>
            <person name="Devillers H."/>
            <person name="Grondin C."/>
        </authorList>
    </citation>
    <scope>NUCLEOTIDE SEQUENCE</scope>
    <source>
        <strain evidence="1">CLIB 1444</strain>
    </source>
</reference>
<keyword evidence="2" id="KW-1185">Reference proteome</keyword>
<dbReference type="EMBL" id="CALSDN010000002">
    <property type="protein sequence ID" value="CAH6719814.1"/>
    <property type="molecule type" value="Genomic_DNA"/>
</dbReference>
<accession>A0ACA9Y4C0</accession>
<organism evidence="1 2">
    <name type="scientific">[Candida] jaroonii</name>
    <dbReference type="NCBI Taxonomy" id="467808"/>
    <lineage>
        <taxon>Eukaryota</taxon>
        <taxon>Fungi</taxon>
        <taxon>Dikarya</taxon>
        <taxon>Ascomycota</taxon>
        <taxon>Saccharomycotina</taxon>
        <taxon>Pichiomycetes</taxon>
        <taxon>Debaryomycetaceae</taxon>
        <taxon>Yamadazyma</taxon>
    </lineage>
</organism>
<protein>
    <submittedName>
        <fullName evidence="1">Coenzyme A biosynthesis protein 3</fullName>
    </submittedName>
</protein>
<gene>
    <name evidence="1" type="ORF">CLIB1444_02S17106</name>
</gene>
<comment type="caution">
    <text evidence="1">The sequence shown here is derived from an EMBL/GenBank/DDBJ whole genome shotgun (WGS) entry which is preliminary data.</text>
</comment>